<dbReference type="PANTHER" id="PTHR12905:SF18">
    <property type="entry name" value="ESTER HYDROLASE, PUTATIVE (AFU_ORTHOLOGUE AFUA_4G03130)-RELATED"/>
    <property type="match status" value="1"/>
</dbReference>
<proteinExistence type="predicted"/>
<dbReference type="EMBL" id="JAPCWZ010000004">
    <property type="protein sequence ID" value="KAK8868749.1"/>
    <property type="molecule type" value="Genomic_DNA"/>
</dbReference>
<dbReference type="InterPro" id="IPR029052">
    <property type="entry name" value="Metallo-depent_PP-like"/>
</dbReference>
<reference evidence="2 3" key="1">
    <citation type="journal article" date="2024" name="IMA Fungus">
        <title>Apiospora arundinis, a panoply of carbohydrate-active enzymes and secondary metabolites.</title>
        <authorList>
            <person name="Sorensen T."/>
            <person name="Petersen C."/>
            <person name="Muurmann A.T."/>
            <person name="Christiansen J.V."/>
            <person name="Brundto M.L."/>
            <person name="Overgaard C.K."/>
            <person name="Boysen A.T."/>
            <person name="Wollenberg R.D."/>
            <person name="Larsen T.O."/>
            <person name="Sorensen J.L."/>
            <person name="Nielsen K.L."/>
            <person name="Sondergaard T.E."/>
        </authorList>
    </citation>
    <scope>NUCLEOTIDE SEQUENCE [LARGE SCALE GENOMIC DNA]</scope>
    <source>
        <strain evidence="2 3">AAU 773</strain>
    </source>
</reference>
<evidence type="ECO:0000313" key="3">
    <source>
        <dbReference type="Proteomes" id="UP001390339"/>
    </source>
</evidence>
<dbReference type="SUPFAM" id="SSF56300">
    <property type="entry name" value="Metallo-dependent phosphatases"/>
    <property type="match status" value="1"/>
</dbReference>
<evidence type="ECO:0000259" key="1">
    <source>
        <dbReference type="Pfam" id="PF00149"/>
    </source>
</evidence>
<name>A0ABR2IVW2_9PEZI</name>
<sequence>MGLFHRLDGILKHIGLRRSSEWDSPTLLDEFLESPLKALVVRLYCLLIRLRGRPVTRHRRPVKVVCLSDTHGGIVPNVPPGDLLIHAGDLAQGGTASEIQEQIDWLDSLPHAVKVIVGGNHDGFFDIRTRAKEDISLHNRLDLKRVHYLPDISAPLKVAFEGRELRIFGSSNIIGSDDSSTNAFQYDAADVHRIWKQAVPLDTDILVTHGPPKHHLDIGLGCPGLLEETWRVKPKLHVFGHIHCGRGKQAVYWDDLQLAYENFLMKKSRGPIGDLLPNAQWLDVVNIIVFGINSVLWSWLMLGGKVQGGMLVNAACQDGNKGKLSKKTPIVIEI</sequence>
<dbReference type="InterPro" id="IPR004843">
    <property type="entry name" value="Calcineurin-like_PHP"/>
</dbReference>
<dbReference type="PANTHER" id="PTHR12905">
    <property type="entry name" value="METALLOPHOSPHOESTERASE"/>
    <property type="match status" value="1"/>
</dbReference>
<dbReference type="InterPro" id="IPR051693">
    <property type="entry name" value="UPF0046_metallophosphoest"/>
</dbReference>
<keyword evidence="3" id="KW-1185">Reference proteome</keyword>
<evidence type="ECO:0000313" key="2">
    <source>
        <dbReference type="EMBL" id="KAK8868749.1"/>
    </source>
</evidence>
<dbReference type="Gene3D" id="3.60.21.10">
    <property type="match status" value="1"/>
</dbReference>
<dbReference type="CDD" id="cd07379">
    <property type="entry name" value="MPP_239FB"/>
    <property type="match status" value="1"/>
</dbReference>
<dbReference type="Proteomes" id="UP001390339">
    <property type="component" value="Unassembled WGS sequence"/>
</dbReference>
<feature type="domain" description="Calcineurin-like phosphoesterase" evidence="1">
    <location>
        <begin position="76"/>
        <end position="244"/>
    </location>
</feature>
<dbReference type="Pfam" id="PF00149">
    <property type="entry name" value="Metallophos"/>
    <property type="match status" value="1"/>
</dbReference>
<accession>A0ABR2IVW2</accession>
<protein>
    <submittedName>
        <fullName evidence="2">Calcineurin-like phosphoesterase</fullName>
    </submittedName>
</protein>
<comment type="caution">
    <text evidence="2">The sequence shown here is derived from an EMBL/GenBank/DDBJ whole genome shotgun (WGS) entry which is preliminary data.</text>
</comment>
<gene>
    <name evidence="2" type="ORF">PGQ11_007327</name>
</gene>
<organism evidence="2 3">
    <name type="scientific">Apiospora arundinis</name>
    <dbReference type="NCBI Taxonomy" id="335852"/>
    <lineage>
        <taxon>Eukaryota</taxon>
        <taxon>Fungi</taxon>
        <taxon>Dikarya</taxon>
        <taxon>Ascomycota</taxon>
        <taxon>Pezizomycotina</taxon>
        <taxon>Sordariomycetes</taxon>
        <taxon>Xylariomycetidae</taxon>
        <taxon>Amphisphaeriales</taxon>
        <taxon>Apiosporaceae</taxon>
        <taxon>Apiospora</taxon>
    </lineage>
</organism>